<keyword evidence="4" id="KW-0067">ATP-binding</keyword>
<keyword evidence="3" id="KW-0547">Nucleotide-binding</keyword>
<evidence type="ECO:0000259" key="8">
    <source>
        <dbReference type="PROSITE" id="PS50893"/>
    </source>
</evidence>
<feature type="domain" description="ABC transporter" evidence="8">
    <location>
        <begin position="356"/>
        <end position="596"/>
    </location>
</feature>
<dbReference type="AlphaFoldDB" id="K2G5Y8"/>
<sequence length="602" mass="71795">MNVKKFFYWAKILVRNLLRLDRFFWKDLKKYIISIYVIMVLDVWFNFISRWSQAIIINNLIQIANWVTLERRTIIILAVVLVATLILPSFINIVSWFYRLVIWRKIDELINLTFIRKKASFDLNQLENTANTTLFQRVQENMWRFRSYFYTQFDISGSIFNLVAILFTLILIKPVVALVILVFTLPEAISKLSISKHVWTIDNLHWPIKKKYNYLKGLFFQWNPIMDIKFSGNIDFFTNKIRKIIDPFLIEQYKNDKKRSINSAMTIFISKVGIIISAFILIYAVYNKEMQIGTFVFLYGLIASFQSSLSFFFWYIVQQYEDNLYVEEYFQILDMKNEMRFSQNPIVLPAKITPKIELRNVSFSYPDKDKEILHKLNLTINPWEKIAIVWVNWAGKSTLVKLLTRFYDTTGWEVLIDWNNIKDLDLQSWWSQVSYMQQDTPSYMFEVKQSIAMSDTTRNIDMKKVENAAQMSLAHDFIKEFKNWYAQQLWRNFDDGESLSWWQWQRMNLARIFYKDPQVYILDEPTSAMDAEAESKIFETLANLPKDKTVIFISHRFSTIRQADRICVIEDWNIIEVGSHKELIANNKSYKRLFELQAKGYA</sequence>
<evidence type="ECO:0000256" key="1">
    <source>
        <dbReference type="ARBA" id="ARBA00004651"/>
    </source>
</evidence>
<feature type="transmembrane region" description="Helical" evidence="7">
    <location>
        <begin position="31"/>
        <end position="52"/>
    </location>
</feature>
<dbReference type="GO" id="GO:0015421">
    <property type="term" value="F:ABC-type oligopeptide transporter activity"/>
    <property type="evidence" value="ECO:0007669"/>
    <property type="project" value="TreeGrafter"/>
</dbReference>
<dbReference type="InterPro" id="IPR027417">
    <property type="entry name" value="P-loop_NTPase"/>
</dbReference>
<dbReference type="SMART" id="SM00382">
    <property type="entry name" value="AAA"/>
    <property type="match status" value="1"/>
</dbReference>
<dbReference type="SUPFAM" id="SSF52540">
    <property type="entry name" value="P-loop containing nucleoside triphosphate hydrolases"/>
    <property type="match status" value="1"/>
</dbReference>
<dbReference type="InterPro" id="IPR003439">
    <property type="entry name" value="ABC_transporter-like_ATP-bd"/>
</dbReference>
<dbReference type="EMBL" id="AMFJ01000131">
    <property type="protein sequence ID" value="EKE29647.1"/>
    <property type="molecule type" value="Genomic_DNA"/>
</dbReference>
<evidence type="ECO:0000256" key="6">
    <source>
        <dbReference type="ARBA" id="ARBA00023136"/>
    </source>
</evidence>
<dbReference type="InterPro" id="IPR039421">
    <property type="entry name" value="Type_1_exporter"/>
</dbReference>
<evidence type="ECO:0000256" key="5">
    <source>
        <dbReference type="ARBA" id="ARBA00022989"/>
    </source>
</evidence>
<dbReference type="SUPFAM" id="SSF90123">
    <property type="entry name" value="ABC transporter transmembrane region"/>
    <property type="match status" value="1"/>
</dbReference>
<evidence type="ECO:0000256" key="7">
    <source>
        <dbReference type="SAM" id="Phobius"/>
    </source>
</evidence>
<feature type="transmembrane region" description="Helical" evidence="7">
    <location>
        <begin position="73"/>
        <end position="98"/>
    </location>
</feature>
<feature type="domain" description="ABC transmembrane type-1" evidence="9">
    <location>
        <begin position="225"/>
        <end position="318"/>
    </location>
</feature>
<evidence type="ECO:0000259" key="9">
    <source>
        <dbReference type="PROSITE" id="PS50929"/>
    </source>
</evidence>
<keyword evidence="6 7" id="KW-0472">Membrane</keyword>
<dbReference type="InterPro" id="IPR036640">
    <property type="entry name" value="ABC1_TM_sf"/>
</dbReference>
<dbReference type="InterPro" id="IPR003593">
    <property type="entry name" value="AAA+_ATPase"/>
</dbReference>
<keyword evidence="2 7" id="KW-0812">Transmembrane</keyword>
<dbReference type="GO" id="GO:0005886">
    <property type="term" value="C:plasma membrane"/>
    <property type="evidence" value="ECO:0007669"/>
    <property type="project" value="UniProtKB-SubCell"/>
</dbReference>
<dbReference type="PANTHER" id="PTHR43394">
    <property type="entry name" value="ATP-DEPENDENT PERMEASE MDL1, MITOCHONDRIAL"/>
    <property type="match status" value="1"/>
</dbReference>
<accession>K2G5Y8</accession>
<feature type="transmembrane region" description="Helical" evidence="7">
    <location>
        <begin position="159"/>
        <end position="185"/>
    </location>
</feature>
<dbReference type="Gene3D" id="3.40.50.300">
    <property type="entry name" value="P-loop containing nucleotide triphosphate hydrolases"/>
    <property type="match status" value="1"/>
</dbReference>
<dbReference type="PROSITE" id="PS50929">
    <property type="entry name" value="ABC_TM1F"/>
    <property type="match status" value="1"/>
</dbReference>
<dbReference type="PROSITE" id="PS50893">
    <property type="entry name" value="ABC_TRANSPORTER_2"/>
    <property type="match status" value="1"/>
</dbReference>
<feature type="transmembrane region" description="Helical" evidence="7">
    <location>
        <begin position="264"/>
        <end position="286"/>
    </location>
</feature>
<dbReference type="Gene3D" id="1.20.1560.10">
    <property type="entry name" value="ABC transporter type 1, transmembrane domain"/>
    <property type="match status" value="1"/>
</dbReference>
<evidence type="ECO:0000313" key="10">
    <source>
        <dbReference type="EMBL" id="EKE29647.1"/>
    </source>
</evidence>
<dbReference type="InterPro" id="IPR011527">
    <property type="entry name" value="ABC1_TM_dom"/>
</dbReference>
<comment type="caution">
    <text evidence="10">The sequence shown here is derived from an EMBL/GenBank/DDBJ whole genome shotgun (WGS) entry which is preliminary data.</text>
</comment>
<evidence type="ECO:0000256" key="4">
    <source>
        <dbReference type="ARBA" id="ARBA00022840"/>
    </source>
</evidence>
<name>K2G5Y8_9BACT</name>
<organism evidence="10">
    <name type="scientific">uncultured bacterium</name>
    <name type="common">gcode 4</name>
    <dbReference type="NCBI Taxonomy" id="1234023"/>
    <lineage>
        <taxon>Bacteria</taxon>
        <taxon>environmental samples</taxon>
    </lineage>
</organism>
<evidence type="ECO:0000256" key="2">
    <source>
        <dbReference type="ARBA" id="ARBA00022692"/>
    </source>
</evidence>
<keyword evidence="5 7" id="KW-1133">Transmembrane helix</keyword>
<evidence type="ECO:0008006" key="11">
    <source>
        <dbReference type="Google" id="ProtNLM"/>
    </source>
</evidence>
<reference evidence="10" key="1">
    <citation type="journal article" date="2012" name="Science">
        <title>Fermentation, hydrogen, and sulfur metabolism in multiple uncultivated bacterial phyla.</title>
        <authorList>
            <person name="Wrighton K.C."/>
            <person name="Thomas B.C."/>
            <person name="Sharon I."/>
            <person name="Miller C.S."/>
            <person name="Castelle C.J."/>
            <person name="VerBerkmoes N.C."/>
            <person name="Wilkins M.J."/>
            <person name="Hettich R.L."/>
            <person name="Lipton M.S."/>
            <person name="Williams K.H."/>
            <person name="Long P.E."/>
            <person name="Banfield J.F."/>
        </authorList>
    </citation>
    <scope>NUCLEOTIDE SEQUENCE [LARGE SCALE GENOMIC DNA]</scope>
</reference>
<dbReference type="Pfam" id="PF00005">
    <property type="entry name" value="ABC_tran"/>
    <property type="match status" value="1"/>
</dbReference>
<dbReference type="GO" id="GO:0005524">
    <property type="term" value="F:ATP binding"/>
    <property type="evidence" value="ECO:0007669"/>
    <property type="project" value="UniProtKB-KW"/>
</dbReference>
<comment type="subcellular location">
    <subcellularLocation>
        <location evidence="1">Cell membrane</location>
        <topology evidence="1">Multi-pass membrane protein</topology>
    </subcellularLocation>
</comment>
<proteinExistence type="predicted"/>
<dbReference type="GO" id="GO:0016887">
    <property type="term" value="F:ATP hydrolysis activity"/>
    <property type="evidence" value="ECO:0007669"/>
    <property type="project" value="InterPro"/>
</dbReference>
<gene>
    <name evidence="10" type="ORF">ACD_2C00131G0017</name>
</gene>
<protein>
    <recommendedName>
        <fullName evidence="11">ABC transporter domain-containing protein</fullName>
    </recommendedName>
</protein>
<evidence type="ECO:0000256" key="3">
    <source>
        <dbReference type="ARBA" id="ARBA00022741"/>
    </source>
</evidence>
<feature type="transmembrane region" description="Helical" evidence="7">
    <location>
        <begin position="292"/>
        <end position="317"/>
    </location>
</feature>
<dbReference type="PANTHER" id="PTHR43394:SF1">
    <property type="entry name" value="ATP-BINDING CASSETTE SUB-FAMILY B MEMBER 10, MITOCHONDRIAL"/>
    <property type="match status" value="1"/>
</dbReference>